<dbReference type="AlphaFoldDB" id="A0A9P0GHU8"/>
<reference evidence="1" key="1">
    <citation type="submission" date="2022-01" db="EMBL/GenBank/DDBJ databases">
        <authorList>
            <person name="King R."/>
        </authorList>
    </citation>
    <scope>NUCLEOTIDE SEQUENCE</scope>
</reference>
<protein>
    <submittedName>
        <fullName evidence="1">Uncharacterized protein</fullName>
    </submittedName>
</protein>
<proteinExistence type="predicted"/>
<dbReference type="PANTHER" id="PTHR46409">
    <property type="entry name" value="HTH PSQ-TYPE DOMAIN-CONTAINING PROTEIN"/>
    <property type="match status" value="1"/>
</dbReference>
<keyword evidence="2" id="KW-1185">Reference proteome</keyword>
<dbReference type="PANTHER" id="PTHR46409:SF1">
    <property type="entry name" value="HTH PSQ-TYPE DOMAIN-CONTAINING PROTEIN"/>
    <property type="match status" value="1"/>
</dbReference>
<dbReference type="EMBL" id="OV651817">
    <property type="protein sequence ID" value="CAH1110315.1"/>
    <property type="molecule type" value="Genomic_DNA"/>
</dbReference>
<sequence>MWFAVKTKPSCVYGAKHLFDTIKRSRYLPLELKHVIDPVIQSNGYFGHPENMLLTMLTDERKFIRELAVRRIIKIRNQMDLHTEVRAFILPKFNFDAEDYCDLLQTWQEFPLTEPPLLKQLSEDDLQEIVNDYSNYLVITEIMQFPCHTQAVERAV</sequence>
<accession>A0A9P0GHU8</accession>
<name>A0A9P0GHU8_9CUCU</name>
<dbReference type="OrthoDB" id="6755154at2759"/>
<organism evidence="1 2">
    <name type="scientific">Psylliodes chrysocephalus</name>
    <dbReference type="NCBI Taxonomy" id="3402493"/>
    <lineage>
        <taxon>Eukaryota</taxon>
        <taxon>Metazoa</taxon>
        <taxon>Ecdysozoa</taxon>
        <taxon>Arthropoda</taxon>
        <taxon>Hexapoda</taxon>
        <taxon>Insecta</taxon>
        <taxon>Pterygota</taxon>
        <taxon>Neoptera</taxon>
        <taxon>Endopterygota</taxon>
        <taxon>Coleoptera</taxon>
        <taxon>Polyphaga</taxon>
        <taxon>Cucujiformia</taxon>
        <taxon>Chrysomeloidea</taxon>
        <taxon>Chrysomelidae</taxon>
        <taxon>Galerucinae</taxon>
        <taxon>Alticini</taxon>
        <taxon>Psylliodes</taxon>
    </lineage>
</organism>
<dbReference type="Proteomes" id="UP001153636">
    <property type="component" value="Chromosome 5"/>
</dbReference>
<gene>
    <name evidence="1" type="ORF">PSYICH_LOCUS10905</name>
</gene>
<evidence type="ECO:0000313" key="2">
    <source>
        <dbReference type="Proteomes" id="UP001153636"/>
    </source>
</evidence>
<evidence type="ECO:0000313" key="1">
    <source>
        <dbReference type="EMBL" id="CAH1110315.1"/>
    </source>
</evidence>